<dbReference type="Proteomes" id="UP000807469">
    <property type="component" value="Unassembled WGS sequence"/>
</dbReference>
<dbReference type="SUPFAM" id="SSF81383">
    <property type="entry name" value="F-box domain"/>
    <property type="match status" value="1"/>
</dbReference>
<dbReference type="EMBL" id="MU155178">
    <property type="protein sequence ID" value="KAF9481457.1"/>
    <property type="molecule type" value="Genomic_DNA"/>
</dbReference>
<proteinExistence type="predicted"/>
<dbReference type="Gene3D" id="3.80.10.10">
    <property type="entry name" value="Ribonuclease Inhibitor"/>
    <property type="match status" value="1"/>
</dbReference>
<evidence type="ECO:0008006" key="3">
    <source>
        <dbReference type="Google" id="ProtNLM"/>
    </source>
</evidence>
<name>A0A9P5Z5L3_9AGAR</name>
<dbReference type="SUPFAM" id="SSF52047">
    <property type="entry name" value="RNI-like"/>
    <property type="match status" value="1"/>
</dbReference>
<evidence type="ECO:0000313" key="2">
    <source>
        <dbReference type="Proteomes" id="UP000807469"/>
    </source>
</evidence>
<dbReference type="AlphaFoldDB" id="A0A9P5Z5L3"/>
<protein>
    <recommendedName>
        <fullName evidence="3">F-box domain-containing protein</fullName>
    </recommendedName>
</protein>
<reference evidence="1" key="1">
    <citation type="submission" date="2020-11" db="EMBL/GenBank/DDBJ databases">
        <authorList>
            <consortium name="DOE Joint Genome Institute"/>
            <person name="Ahrendt S."/>
            <person name="Riley R."/>
            <person name="Andreopoulos W."/>
            <person name="Labutti K."/>
            <person name="Pangilinan J."/>
            <person name="Ruiz-Duenas F.J."/>
            <person name="Barrasa J.M."/>
            <person name="Sanchez-Garcia M."/>
            <person name="Camarero S."/>
            <person name="Miyauchi S."/>
            <person name="Serrano A."/>
            <person name="Linde D."/>
            <person name="Babiker R."/>
            <person name="Drula E."/>
            <person name="Ayuso-Fernandez I."/>
            <person name="Pacheco R."/>
            <person name="Padilla G."/>
            <person name="Ferreira P."/>
            <person name="Barriuso J."/>
            <person name="Kellner H."/>
            <person name="Castanera R."/>
            <person name="Alfaro M."/>
            <person name="Ramirez L."/>
            <person name="Pisabarro A.G."/>
            <person name="Kuo A."/>
            <person name="Tritt A."/>
            <person name="Lipzen A."/>
            <person name="He G."/>
            <person name="Yan M."/>
            <person name="Ng V."/>
            <person name="Cullen D."/>
            <person name="Martin F."/>
            <person name="Rosso M.-N."/>
            <person name="Henrissat B."/>
            <person name="Hibbett D."/>
            <person name="Martinez A.T."/>
            <person name="Grigoriev I.V."/>
        </authorList>
    </citation>
    <scope>NUCLEOTIDE SEQUENCE</scope>
    <source>
        <strain evidence="1">CIRM-BRFM 674</strain>
    </source>
</reference>
<keyword evidence="2" id="KW-1185">Reference proteome</keyword>
<dbReference type="InterPro" id="IPR032675">
    <property type="entry name" value="LRR_dom_sf"/>
</dbReference>
<dbReference type="OrthoDB" id="3172239at2759"/>
<dbReference type="InterPro" id="IPR036047">
    <property type="entry name" value="F-box-like_dom_sf"/>
</dbReference>
<dbReference type="Gene3D" id="1.20.1280.50">
    <property type="match status" value="1"/>
</dbReference>
<evidence type="ECO:0000313" key="1">
    <source>
        <dbReference type="EMBL" id="KAF9481457.1"/>
    </source>
</evidence>
<organism evidence="1 2">
    <name type="scientific">Pholiota conissans</name>
    <dbReference type="NCBI Taxonomy" id="109636"/>
    <lineage>
        <taxon>Eukaryota</taxon>
        <taxon>Fungi</taxon>
        <taxon>Dikarya</taxon>
        <taxon>Basidiomycota</taxon>
        <taxon>Agaricomycotina</taxon>
        <taxon>Agaricomycetes</taxon>
        <taxon>Agaricomycetidae</taxon>
        <taxon>Agaricales</taxon>
        <taxon>Agaricineae</taxon>
        <taxon>Strophariaceae</taxon>
        <taxon>Pholiota</taxon>
    </lineage>
</organism>
<comment type="caution">
    <text evidence="1">The sequence shown here is derived from an EMBL/GenBank/DDBJ whole genome shotgun (WGS) entry which is preliminary data.</text>
</comment>
<accession>A0A9P5Z5L3</accession>
<sequence length="570" mass="64953">MHGPLPLDDNVGSDNAHERIIEAIRQHQLSIDQHRASILALKSQYNDFAYVSRLSPDILYTIFSLAQRDNAGAILPYSFWTQITHVNRRWRDIAVNSPCLWSELHFGNIQWLHEALKRSKDADLDISILRSSFRQQSAIKEAVKHKLRFRSLHIYDTMSAWNVFIDSCPRLESFSVETDHIGGMSSFAMNETMNNWGPITTTQDFLRNAQRLRSLRLINLNIRWKSSSYFHRTLTRLTIEDLPLHSKPTVAHFVLAMKEMPELEFLHLTNAFPVADRTSFQLPDSIHFSRLRKLLIVSSVPSDLETFFKLITFPPNAMVKVRCISINSSLSSTDISRIISAFGTSYSLNPSEIRFQTFMLIEYSNGSHLRSFQARLFTGTLLAERMDRNTFDDPDANIAFDFIWETHISCPSATSLVAGVFSRSMSLQDIRHVYLDTEDPEDQFTREMLLSTFGKLPRLRYVLAGGLSGRPFIDALALGSTERISSVERAYFLKLSSVCLFDVRITSSNSAPNPGVVPIDVLQDCFIRYHQNYNAIPVLTFKKCHGLGRPENAQAIEDMLRYGALPNAST</sequence>
<gene>
    <name evidence="1" type="ORF">BDN70DRAFT_830959</name>
</gene>